<evidence type="ECO:0000256" key="1">
    <source>
        <dbReference type="SAM" id="SignalP"/>
    </source>
</evidence>
<keyword evidence="1" id="KW-0732">Signal</keyword>
<protein>
    <recommendedName>
        <fullName evidence="4">Por secretion system C-terminal sorting domain-containing protein</fullName>
    </recommendedName>
</protein>
<evidence type="ECO:0008006" key="4">
    <source>
        <dbReference type="Google" id="ProtNLM"/>
    </source>
</evidence>
<accession>A0A1M6AGW5</accession>
<gene>
    <name evidence="2" type="ORF">SAMN05444280_101202</name>
</gene>
<evidence type="ECO:0000313" key="2">
    <source>
        <dbReference type="EMBL" id="SHI35764.1"/>
    </source>
</evidence>
<feature type="signal peptide" evidence="1">
    <location>
        <begin position="1"/>
        <end position="21"/>
    </location>
</feature>
<organism evidence="2 3">
    <name type="scientific">Tangfeifania diversioriginum</name>
    <dbReference type="NCBI Taxonomy" id="1168035"/>
    <lineage>
        <taxon>Bacteria</taxon>
        <taxon>Pseudomonadati</taxon>
        <taxon>Bacteroidota</taxon>
        <taxon>Bacteroidia</taxon>
        <taxon>Marinilabiliales</taxon>
        <taxon>Prolixibacteraceae</taxon>
        <taxon>Tangfeifania</taxon>
    </lineage>
</organism>
<dbReference type="RefSeq" id="WP_073164204.1">
    <property type="nucleotide sequence ID" value="NZ_FQZE01000001.1"/>
</dbReference>
<dbReference type="EMBL" id="FQZE01000001">
    <property type="protein sequence ID" value="SHI35764.1"/>
    <property type="molecule type" value="Genomic_DNA"/>
</dbReference>
<sequence>MKTIKLVFTVMALAVATITTAVEKPKVSVTPITADRAVVSILNENPAVFEVSIEDKTGAVVYYKQTNNAITDYRKVFDFAGLESGEYVFNLRVNDTKVSNNFEVSGNGIVVGESKMHFDPYFNYTNDVLQLSYLNFDQEKLKLKFFDDSRLVYQTELGTDFNVATGYDLSKLEKGTYRVVLSSNNSQYTYDLVK</sequence>
<keyword evidence="3" id="KW-1185">Reference proteome</keyword>
<feature type="chain" id="PRO_5012929057" description="Por secretion system C-terminal sorting domain-containing protein" evidence="1">
    <location>
        <begin position="22"/>
        <end position="194"/>
    </location>
</feature>
<proteinExistence type="predicted"/>
<name>A0A1M6AGW5_9BACT</name>
<dbReference type="Proteomes" id="UP000184050">
    <property type="component" value="Unassembled WGS sequence"/>
</dbReference>
<dbReference type="OrthoDB" id="1120850at2"/>
<reference evidence="2 3" key="1">
    <citation type="submission" date="2016-11" db="EMBL/GenBank/DDBJ databases">
        <authorList>
            <person name="Jaros S."/>
            <person name="Januszkiewicz K."/>
            <person name="Wedrychowicz H."/>
        </authorList>
    </citation>
    <scope>NUCLEOTIDE SEQUENCE [LARGE SCALE GENOMIC DNA]</scope>
    <source>
        <strain evidence="2 3">DSM 27063</strain>
    </source>
</reference>
<dbReference type="STRING" id="1168035.SAMN05444280_101202"/>
<dbReference type="AlphaFoldDB" id="A0A1M6AGW5"/>
<evidence type="ECO:0000313" key="3">
    <source>
        <dbReference type="Proteomes" id="UP000184050"/>
    </source>
</evidence>